<protein>
    <submittedName>
        <fullName evidence="1">Rho GTPase-activating protein 7</fullName>
    </submittedName>
</protein>
<evidence type="ECO:0000313" key="1">
    <source>
        <dbReference type="EMBL" id="KAK1886616.1"/>
    </source>
</evidence>
<name>A0AAD9BNH2_DISEL</name>
<dbReference type="EMBL" id="JASDAP010000020">
    <property type="protein sequence ID" value="KAK1886616.1"/>
    <property type="molecule type" value="Genomic_DNA"/>
</dbReference>
<gene>
    <name evidence="1" type="ORF">KUDE01_030331</name>
</gene>
<organism evidence="1 2">
    <name type="scientific">Dissostichus eleginoides</name>
    <name type="common">Patagonian toothfish</name>
    <name type="synonym">Dissostichus amissus</name>
    <dbReference type="NCBI Taxonomy" id="100907"/>
    <lineage>
        <taxon>Eukaryota</taxon>
        <taxon>Metazoa</taxon>
        <taxon>Chordata</taxon>
        <taxon>Craniata</taxon>
        <taxon>Vertebrata</taxon>
        <taxon>Euteleostomi</taxon>
        <taxon>Actinopterygii</taxon>
        <taxon>Neopterygii</taxon>
        <taxon>Teleostei</taxon>
        <taxon>Neoteleostei</taxon>
        <taxon>Acanthomorphata</taxon>
        <taxon>Eupercaria</taxon>
        <taxon>Perciformes</taxon>
        <taxon>Notothenioidei</taxon>
        <taxon>Nototheniidae</taxon>
        <taxon>Dissostichus</taxon>
    </lineage>
</organism>
<dbReference type="AlphaFoldDB" id="A0AAD9BNH2"/>
<reference evidence="1" key="1">
    <citation type="submission" date="2023-04" db="EMBL/GenBank/DDBJ databases">
        <title>Chromosome-level genome of Chaenocephalus aceratus.</title>
        <authorList>
            <person name="Park H."/>
        </authorList>
    </citation>
    <scope>NUCLEOTIDE SEQUENCE</scope>
    <source>
        <strain evidence="1">DE</strain>
        <tissue evidence="1">Muscle</tissue>
    </source>
</reference>
<accession>A0AAD9BNH2</accession>
<comment type="caution">
    <text evidence="1">The sequence shown here is derived from an EMBL/GenBank/DDBJ whole genome shotgun (WGS) entry which is preliminary data.</text>
</comment>
<dbReference type="Proteomes" id="UP001228049">
    <property type="component" value="Unassembled WGS sequence"/>
</dbReference>
<keyword evidence="2" id="KW-1185">Reference proteome</keyword>
<proteinExistence type="predicted"/>
<evidence type="ECO:0000313" key="2">
    <source>
        <dbReference type="Proteomes" id="UP001228049"/>
    </source>
</evidence>
<sequence length="130" mass="14220">MPVAIRKRSWEEHVTHASGLQYSYDDLDLVCCHGVDSEGPWLGAGASKQGRRTRCASMPEGCHQLSAEDHVQALELTAPVVNDKAGSKQLTLMESNAKVSLEYQEESVHGPYELVDVNITKGLLNQSISI</sequence>